<accession>A0A8T7M8Q1</accession>
<name>A0A8T7M8Q1_9CHLR</name>
<dbReference type="InterPro" id="IPR011990">
    <property type="entry name" value="TPR-like_helical_dom_sf"/>
</dbReference>
<dbReference type="GO" id="GO:0005737">
    <property type="term" value="C:cytoplasm"/>
    <property type="evidence" value="ECO:0007669"/>
    <property type="project" value="UniProtKB-SubCell"/>
</dbReference>
<evidence type="ECO:0000256" key="2">
    <source>
        <dbReference type="ARBA" id="ARBA00022490"/>
    </source>
</evidence>
<organism evidence="7 9">
    <name type="scientific">Candidatus Chlorohelix allophototropha</name>
    <dbReference type="NCBI Taxonomy" id="3003348"/>
    <lineage>
        <taxon>Bacteria</taxon>
        <taxon>Bacillati</taxon>
        <taxon>Chloroflexota</taxon>
        <taxon>Chloroflexia</taxon>
        <taxon>Candidatus Chloroheliales</taxon>
        <taxon>Candidatus Chloroheliaceae</taxon>
        <taxon>Candidatus Chlorohelix</taxon>
    </lineage>
</organism>
<evidence type="ECO:0000313" key="8">
    <source>
        <dbReference type="EMBL" id="WJW68368.1"/>
    </source>
</evidence>
<dbReference type="RefSeq" id="WP_341470273.1">
    <property type="nucleotide sequence ID" value="NZ_CP128400.1"/>
</dbReference>
<comment type="similarity">
    <text evidence="5">Belongs to the Rap family.</text>
</comment>
<dbReference type="PROSITE" id="PS50005">
    <property type="entry name" value="TPR"/>
    <property type="match status" value="1"/>
</dbReference>
<dbReference type="InterPro" id="IPR051476">
    <property type="entry name" value="Bac_ResReg_Asp_Phosphatase"/>
</dbReference>
<comment type="subcellular location">
    <subcellularLocation>
        <location evidence="1">Cytoplasm</location>
    </subcellularLocation>
</comment>
<dbReference type="EMBL" id="CP128400">
    <property type="protein sequence ID" value="WJW68368.1"/>
    <property type="molecule type" value="Genomic_DNA"/>
</dbReference>
<dbReference type="Proteomes" id="UP001431572">
    <property type="component" value="Chromosome 2"/>
</dbReference>
<dbReference type="SMART" id="SM00028">
    <property type="entry name" value="TPR"/>
    <property type="match status" value="4"/>
</dbReference>
<dbReference type="SUPFAM" id="SSF48452">
    <property type="entry name" value="TPR-like"/>
    <property type="match status" value="3"/>
</dbReference>
<evidence type="ECO:0000256" key="5">
    <source>
        <dbReference type="ARBA" id="ARBA00038253"/>
    </source>
</evidence>
<keyword evidence="4 6" id="KW-0802">TPR repeat</keyword>
<evidence type="ECO:0000256" key="4">
    <source>
        <dbReference type="ARBA" id="ARBA00022803"/>
    </source>
</evidence>
<dbReference type="EMBL" id="JACATZ010000003">
    <property type="protein sequence ID" value="NWJ48434.1"/>
    <property type="molecule type" value="Genomic_DNA"/>
</dbReference>
<evidence type="ECO:0000313" key="10">
    <source>
        <dbReference type="Proteomes" id="UP001431572"/>
    </source>
</evidence>
<dbReference type="InterPro" id="IPR019734">
    <property type="entry name" value="TPR_rpt"/>
</dbReference>
<keyword evidence="3" id="KW-0677">Repeat</keyword>
<evidence type="ECO:0000313" key="7">
    <source>
        <dbReference type="EMBL" id="NWJ48434.1"/>
    </source>
</evidence>
<evidence type="ECO:0000256" key="1">
    <source>
        <dbReference type="ARBA" id="ARBA00004496"/>
    </source>
</evidence>
<dbReference type="PANTHER" id="PTHR46630">
    <property type="entry name" value="TETRATRICOPEPTIDE REPEAT PROTEIN 29"/>
    <property type="match status" value="1"/>
</dbReference>
<evidence type="ECO:0000256" key="3">
    <source>
        <dbReference type="ARBA" id="ARBA00022737"/>
    </source>
</evidence>
<dbReference type="Proteomes" id="UP000521676">
    <property type="component" value="Unassembled WGS sequence"/>
</dbReference>
<dbReference type="Gene3D" id="1.25.40.10">
    <property type="entry name" value="Tetratricopeptide repeat domain"/>
    <property type="match status" value="1"/>
</dbReference>
<keyword evidence="10" id="KW-1185">Reference proteome</keyword>
<evidence type="ECO:0000313" key="9">
    <source>
        <dbReference type="Proteomes" id="UP000521676"/>
    </source>
</evidence>
<sequence>MSSVNQPENSQTRLNTLNLAFKVLKTGNPDSGLRHLIMEQWKQEANKALLEGDYELLKSLIVMLHEDVTKYPEWQIWLDHYTARMALQRGVYKNAAIFFNRQIKVAEFYNAVETAIEAQVWLAEAQIGLNQPRQAESLLIKVREISLKHQYFLPYLRSQNRMGLIYFSLGDQASCRQFLEVEIPRVMAFVNKRTLPDQVTAEIELEEAFTAYWLGRSYSLERKWYKAINLLEKCLKIYRQYQNRVGISNALLQIGVAYYLNGEIDKAVERFEEGEKLVNYMQGIEAVNDLLYMLAQAYLVQEQPWKAYMTGRRALLAANHLQDSGWIARCYFVLGEAQIKLGETEKGQAKKFKAAELFPRTERNPRWIDSIIAIGDFLMSQNDNNDHWEQALDFYRLAGEIVEDSHRFEYLAPALGKMARAFLKKPGEADLDEAERLYRLQLQLAGDLDSRVLPVALAVQIRVEALTGIQCCNSLRLRTLSKTIALPPEYAEVYRAQ</sequence>
<proteinExistence type="inferred from homology"/>
<dbReference type="AlphaFoldDB" id="A0A8T7M8Q1"/>
<feature type="repeat" description="TPR" evidence="6">
    <location>
        <begin position="248"/>
        <end position="281"/>
    </location>
</feature>
<dbReference type="PANTHER" id="PTHR46630:SF1">
    <property type="entry name" value="TETRATRICOPEPTIDE REPEAT PROTEIN 29"/>
    <property type="match status" value="1"/>
</dbReference>
<reference evidence="7 9" key="1">
    <citation type="submission" date="2020-06" db="EMBL/GenBank/DDBJ databases">
        <title>Anoxygenic phototrophic Chloroflexota member uses a Type I reaction center.</title>
        <authorList>
            <person name="Tsuji J.M."/>
            <person name="Shaw N.A."/>
            <person name="Nagashima S."/>
            <person name="Venkiteswaran J."/>
            <person name="Schiff S.L."/>
            <person name="Hanada S."/>
            <person name="Tank M."/>
            <person name="Neufeld J.D."/>
        </authorList>
    </citation>
    <scope>NUCLEOTIDE SEQUENCE [LARGE SCALE GENOMIC DNA]</scope>
    <source>
        <strain evidence="7">L227-S17</strain>
    </source>
</reference>
<gene>
    <name evidence="7" type="ORF">HXX08_21470</name>
    <name evidence="8" type="ORF">OZ401_003978</name>
</gene>
<evidence type="ECO:0000256" key="6">
    <source>
        <dbReference type="PROSITE-ProRule" id="PRU00339"/>
    </source>
</evidence>
<reference evidence="8" key="2">
    <citation type="journal article" date="2024" name="Nature">
        <title>Anoxygenic phototroph of the Chloroflexota uses a type I reaction centre.</title>
        <authorList>
            <person name="Tsuji J.M."/>
            <person name="Shaw N.A."/>
            <person name="Nagashima S."/>
            <person name="Venkiteswaran J.J."/>
            <person name="Schiff S.L."/>
            <person name="Watanabe T."/>
            <person name="Fukui M."/>
            <person name="Hanada S."/>
            <person name="Tank M."/>
            <person name="Neufeld J.D."/>
        </authorList>
    </citation>
    <scope>NUCLEOTIDE SEQUENCE</scope>
    <source>
        <strain evidence="8">L227-S17</strain>
    </source>
</reference>
<protein>
    <submittedName>
        <fullName evidence="7">Tetratricopeptide repeat protein</fullName>
    </submittedName>
</protein>
<dbReference type="Pfam" id="PF13424">
    <property type="entry name" value="TPR_12"/>
    <property type="match status" value="1"/>
</dbReference>
<keyword evidence="2" id="KW-0963">Cytoplasm</keyword>